<keyword evidence="3 6" id="KW-0812">Transmembrane</keyword>
<feature type="transmembrane region" description="Helical" evidence="6">
    <location>
        <begin position="326"/>
        <end position="351"/>
    </location>
</feature>
<dbReference type="InterPro" id="IPR050189">
    <property type="entry name" value="MFS_Efflux_Transporters"/>
</dbReference>
<feature type="transmembrane region" description="Helical" evidence="6">
    <location>
        <begin position="99"/>
        <end position="120"/>
    </location>
</feature>
<accession>A0A380BET8</accession>
<evidence type="ECO:0000313" key="8">
    <source>
        <dbReference type="EMBL" id="SUJ00160.1"/>
    </source>
</evidence>
<reference evidence="8 9" key="1">
    <citation type="submission" date="2018-06" db="EMBL/GenBank/DDBJ databases">
        <authorList>
            <consortium name="Pathogen Informatics"/>
            <person name="Doyle S."/>
        </authorList>
    </citation>
    <scope>NUCLEOTIDE SEQUENCE [LARGE SCALE GENOMIC DNA]</scope>
    <source>
        <strain evidence="8 9">NCTC10738</strain>
    </source>
</reference>
<evidence type="ECO:0000256" key="4">
    <source>
        <dbReference type="ARBA" id="ARBA00022989"/>
    </source>
</evidence>
<dbReference type="InterPro" id="IPR036259">
    <property type="entry name" value="MFS_trans_sf"/>
</dbReference>
<dbReference type="InterPro" id="IPR020846">
    <property type="entry name" value="MFS_dom"/>
</dbReference>
<dbReference type="PANTHER" id="PTHR43124">
    <property type="entry name" value="PURINE EFFLUX PUMP PBUE"/>
    <property type="match status" value="1"/>
</dbReference>
<keyword evidence="9" id="KW-1185">Reference proteome</keyword>
<sequence length="395" mass="41922">MSKSLPFSIYLLALGIFSLISCELQVLGMMPQLSASLSLSVSEVGYLVSFYAGAMALVGPVLTLCLSGRPPKQALLILYSLFLLAQGVAIMVQDYWLLVVTRIIIGAAAGAFFGITVGRVGELVPEAQKMRAIAVLLAGIMLGTILGLPMASLSAEYLGWRTGFFLVWLCGLMAALLSVRFLPSLPSQPPLPLKEELKAFASARLWAIYATSFCIIGTTYAAFSYFVPILSELAGFSSQTITLLLFGYGLSMLLGNHLVSRFCGRNDLTLQALGLLLQALFLLLLAQGSEYPLLAAVAVLGIGFSGVSMNPAMVSRLMQLPQGSRALVNTVHTSVITLGVMGGSFISGYALARGANLYAPIWIAMLIALLGLLSLGLPRLLSASSRVEVPCAEIK</sequence>
<dbReference type="Gene3D" id="1.20.1250.20">
    <property type="entry name" value="MFS general substrate transporter like domains"/>
    <property type="match status" value="1"/>
</dbReference>
<evidence type="ECO:0000256" key="1">
    <source>
        <dbReference type="ARBA" id="ARBA00004651"/>
    </source>
</evidence>
<dbReference type="PANTHER" id="PTHR43124:SF8">
    <property type="entry name" value="INNER MEMBRANE TRANSPORT PROTEIN YDHP"/>
    <property type="match status" value="1"/>
</dbReference>
<gene>
    <name evidence="8" type="primary">araJ</name>
    <name evidence="8" type="ORF">NCTC10738_03089</name>
</gene>
<feature type="transmembrane region" description="Helical" evidence="6">
    <location>
        <begin position="293"/>
        <end position="314"/>
    </location>
</feature>
<feature type="domain" description="Major facilitator superfamily (MFS) profile" evidence="7">
    <location>
        <begin position="1"/>
        <end position="386"/>
    </location>
</feature>
<feature type="transmembrane region" description="Helical" evidence="6">
    <location>
        <begin position="74"/>
        <end position="93"/>
    </location>
</feature>
<feature type="transmembrane region" description="Helical" evidence="6">
    <location>
        <begin position="203"/>
        <end position="227"/>
    </location>
</feature>
<feature type="transmembrane region" description="Helical" evidence="6">
    <location>
        <begin position="357"/>
        <end position="377"/>
    </location>
</feature>
<dbReference type="RefSeq" id="WP_115390116.1">
    <property type="nucleotide sequence ID" value="NZ_JADZHC010000059.1"/>
</dbReference>
<keyword evidence="4 6" id="KW-1133">Transmembrane helix</keyword>
<dbReference type="InterPro" id="IPR011701">
    <property type="entry name" value="MFS"/>
</dbReference>
<evidence type="ECO:0000259" key="7">
    <source>
        <dbReference type="PROSITE" id="PS50850"/>
    </source>
</evidence>
<dbReference type="GO" id="GO:0005886">
    <property type="term" value="C:plasma membrane"/>
    <property type="evidence" value="ECO:0007669"/>
    <property type="project" value="UniProtKB-SubCell"/>
</dbReference>
<keyword evidence="2" id="KW-1003">Cell membrane</keyword>
<dbReference type="Proteomes" id="UP000254069">
    <property type="component" value="Unassembled WGS sequence"/>
</dbReference>
<dbReference type="SUPFAM" id="SSF103473">
    <property type="entry name" value="MFS general substrate transporter"/>
    <property type="match status" value="1"/>
</dbReference>
<evidence type="ECO:0000256" key="2">
    <source>
        <dbReference type="ARBA" id="ARBA00022475"/>
    </source>
</evidence>
<feature type="transmembrane region" description="Helical" evidence="6">
    <location>
        <begin position="163"/>
        <end position="182"/>
    </location>
</feature>
<organism evidence="8 9">
    <name type="scientific">Shewanella algae</name>
    <dbReference type="NCBI Taxonomy" id="38313"/>
    <lineage>
        <taxon>Bacteria</taxon>
        <taxon>Pseudomonadati</taxon>
        <taxon>Pseudomonadota</taxon>
        <taxon>Gammaproteobacteria</taxon>
        <taxon>Alteromonadales</taxon>
        <taxon>Shewanellaceae</taxon>
        <taxon>Shewanella</taxon>
    </lineage>
</organism>
<evidence type="ECO:0000313" key="9">
    <source>
        <dbReference type="Proteomes" id="UP000254069"/>
    </source>
</evidence>
<dbReference type="PROSITE" id="PS50850">
    <property type="entry name" value="MFS"/>
    <property type="match status" value="1"/>
</dbReference>
<feature type="transmembrane region" description="Helical" evidence="6">
    <location>
        <begin position="46"/>
        <end position="67"/>
    </location>
</feature>
<protein>
    <submittedName>
        <fullName evidence="8">Putative arabinose transporter</fullName>
    </submittedName>
</protein>
<dbReference type="EMBL" id="UGYO01000002">
    <property type="protein sequence ID" value="SUJ00160.1"/>
    <property type="molecule type" value="Genomic_DNA"/>
</dbReference>
<feature type="transmembrane region" description="Helical" evidence="6">
    <location>
        <begin position="268"/>
        <end position="287"/>
    </location>
</feature>
<dbReference type="GO" id="GO:0022857">
    <property type="term" value="F:transmembrane transporter activity"/>
    <property type="evidence" value="ECO:0007669"/>
    <property type="project" value="InterPro"/>
</dbReference>
<dbReference type="AlphaFoldDB" id="A0A380BET8"/>
<comment type="subcellular location">
    <subcellularLocation>
        <location evidence="1">Cell membrane</location>
        <topology evidence="1">Multi-pass membrane protein</topology>
    </subcellularLocation>
</comment>
<dbReference type="Pfam" id="PF07690">
    <property type="entry name" value="MFS_1"/>
    <property type="match status" value="1"/>
</dbReference>
<evidence type="ECO:0000256" key="3">
    <source>
        <dbReference type="ARBA" id="ARBA00022692"/>
    </source>
</evidence>
<keyword evidence="5 6" id="KW-0472">Membrane</keyword>
<feature type="transmembrane region" description="Helical" evidence="6">
    <location>
        <begin position="233"/>
        <end position="256"/>
    </location>
</feature>
<feature type="transmembrane region" description="Helical" evidence="6">
    <location>
        <begin position="132"/>
        <end position="151"/>
    </location>
</feature>
<evidence type="ECO:0000256" key="6">
    <source>
        <dbReference type="SAM" id="Phobius"/>
    </source>
</evidence>
<name>A0A380BET8_9GAMM</name>
<proteinExistence type="predicted"/>
<dbReference type="CDD" id="cd17324">
    <property type="entry name" value="MFS_NepI_like"/>
    <property type="match status" value="1"/>
</dbReference>
<dbReference type="PROSITE" id="PS51257">
    <property type="entry name" value="PROKAR_LIPOPROTEIN"/>
    <property type="match status" value="1"/>
</dbReference>
<evidence type="ECO:0000256" key="5">
    <source>
        <dbReference type="ARBA" id="ARBA00023136"/>
    </source>
</evidence>